<sequence length="53" mass="5975">MTGSVLPDGFVDAGSVGELVREHVQVVRAVDRIRRAEVPAHLRCRRMCECRKL</sequence>
<dbReference type="Proteomes" id="UP000256661">
    <property type="component" value="Unassembled WGS sequence"/>
</dbReference>
<reference evidence="1 2" key="1">
    <citation type="submission" date="2018-08" db="EMBL/GenBank/DDBJ databases">
        <title>Sequencing the genomes of 1000 actinobacteria strains.</title>
        <authorList>
            <person name="Klenk H.-P."/>
        </authorList>
    </citation>
    <scope>NUCLEOTIDE SEQUENCE [LARGE SCALE GENOMIC DNA]</scope>
    <source>
        <strain evidence="1 2">DSM 43927</strain>
    </source>
</reference>
<protein>
    <submittedName>
        <fullName evidence="1">Uncharacterized protein</fullName>
    </submittedName>
</protein>
<gene>
    <name evidence="1" type="ORF">DFJ69_0820</name>
</gene>
<evidence type="ECO:0000313" key="1">
    <source>
        <dbReference type="EMBL" id="REE95432.1"/>
    </source>
</evidence>
<name>A0A3D9SHR0_9ACTN</name>
<evidence type="ECO:0000313" key="2">
    <source>
        <dbReference type="Proteomes" id="UP000256661"/>
    </source>
</evidence>
<accession>A0A3D9SHR0</accession>
<comment type="caution">
    <text evidence="1">The sequence shown here is derived from an EMBL/GenBank/DDBJ whole genome shotgun (WGS) entry which is preliminary data.</text>
</comment>
<organism evidence="1 2">
    <name type="scientific">Thermomonospora umbrina</name>
    <dbReference type="NCBI Taxonomy" id="111806"/>
    <lineage>
        <taxon>Bacteria</taxon>
        <taxon>Bacillati</taxon>
        <taxon>Actinomycetota</taxon>
        <taxon>Actinomycetes</taxon>
        <taxon>Streptosporangiales</taxon>
        <taxon>Thermomonosporaceae</taxon>
        <taxon>Thermomonospora</taxon>
    </lineage>
</organism>
<dbReference type="EMBL" id="QTTT01000001">
    <property type="protein sequence ID" value="REE95432.1"/>
    <property type="molecule type" value="Genomic_DNA"/>
</dbReference>
<dbReference type="RefSeq" id="WP_170177474.1">
    <property type="nucleotide sequence ID" value="NZ_QTTT01000001.1"/>
</dbReference>
<keyword evidence="2" id="KW-1185">Reference proteome</keyword>
<dbReference type="AlphaFoldDB" id="A0A3D9SHR0"/>
<proteinExistence type="predicted"/>